<evidence type="ECO:0000313" key="1">
    <source>
        <dbReference type="EMBL" id="GKU95979.1"/>
    </source>
</evidence>
<proteinExistence type="predicted"/>
<reference evidence="1 2" key="1">
    <citation type="journal article" date="2021" name="Commun. Biol.">
        <title>The genome of Shorea leprosula (Dipterocarpaceae) highlights the ecological relevance of drought in aseasonal tropical rainforests.</title>
        <authorList>
            <person name="Ng K.K.S."/>
            <person name="Kobayashi M.J."/>
            <person name="Fawcett J.A."/>
            <person name="Hatakeyama M."/>
            <person name="Paape T."/>
            <person name="Ng C.H."/>
            <person name="Ang C.C."/>
            <person name="Tnah L.H."/>
            <person name="Lee C.T."/>
            <person name="Nishiyama T."/>
            <person name="Sese J."/>
            <person name="O'Brien M.J."/>
            <person name="Copetti D."/>
            <person name="Mohd Noor M.I."/>
            <person name="Ong R.C."/>
            <person name="Putra M."/>
            <person name="Sireger I.Z."/>
            <person name="Indrioko S."/>
            <person name="Kosugi Y."/>
            <person name="Izuno A."/>
            <person name="Isagi Y."/>
            <person name="Lee S.L."/>
            <person name="Shimizu K.K."/>
        </authorList>
    </citation>
    <scope>NUCLEOTIDE SEQUENCE [LARGE SCALE GENOMIC DNA]</scope>
    <source>
        <strain evidence="1">214</strain>
    </source>
</reference>
<dbReference type="Proteomes" id="UP001054252">
    <property type="component" value="Unassembled WGS sequence"/>
</dbReference>
<dbReference type="AlphaFoldDB" id="A0AAV5IFL1"/>
<accession>A0AAV5IFL1</accession>
<comment type="caution">
    <text evidence="1">The sequence shown here is derived from an EMBL/GenBank/DDBJ whole genome shotgun (WGS) entry which is preliminary data.</text>
</comment>
<dbReference type="EMBL" id="BPVZ01000009">
    <property type="protein sequence ID" value="GKU95979.1"/>
    <property type="molecule type" value="Genomic_DNA"/>
</dbReference>
<protein>
    <submittedName>
        <fullName evidence="1">Uncharacterized protein</fullName>
    </submittedName>
</protein>
<evidence type="ECO:0000313" key="2">
    <source>
        <dbReference type="Proteomes" id="UP001054252"/>
    </source>
</evidence>
<gene>
    <name evidence="1" type="ORF">SLEP1_g9266</name>
</gene>
<sequence length="55" mass="6142">MQDIIAVFSVRSRLPSGTQHLNCNNSISHQSHQPGFFYHQVYAKGVDCACDCRSS</sequence>
<name>A0AAV5IFL1_9ROSI</name>
<organism evidence="1 2">
    <name type="scientific">Rubroshorea leprosula</name>
    <dbReference type="NCBI Taxonomy" id="152421"/>
    <lineage>
        <taxon>Eukaryota</taxon>
        <taxon>Viridiplantae</taxon>
        <taxon>Streptophyta</taxon>
        <taxon>Embryophyta</taxon>
        <taxon>Tracheophyta</taxon>
        <taxon>Spermatophyta</taxon>
        <taxon>Magnoliopsida</taxon>
        <taxon>eudicotyledons</taxon>
        <taxon>Gunneridae</taxon>
        <taxon>Pentapetalae</taxon>
        <taxon>rosids</taxon>
        <taxon>malvids</taxon>
        <taxon>Malvales</taxon>
        <taxon>Dipterocarpaceae</taxon>
        <taxon>Rubroshorea</taxon>
    </lineage>
</organism>
<keyword evidence="2" id="KW-1185">Reference proteome</keyword>